<evidence type="ECO:0000313" key="1">
    <source>
        <dbReference type="EnsemblPlants" id="EMT33043"/>
    </source>
</evidence>
<protein>
    <submittedName>
        <fullName evidence="1">Uncharacterized protein</fullName>
    </submittedName>
</protein>
<name>M8CFN8_AEGTA</name>
<reference evidence="1" key="1">
    <citation type="submission" date="2015-06" db="UniProtKB">
        <authorList>
            <consortium name="EnsemblPlants"/>
        </authorList>
    </citation>
    <scope>IDENTIFICATION</scope>
</reference>
<accession>M8CFN8</accession>
<proteinExistence type="predicted"/>
<dbReference type="EnsemblPlants" id="EMT33043">
    <property type="protein sequence ID" value="EMT33043"/>
    <property type="gene ID" value="F775_09275"/>
</dbReference>
<organism evidence="1">
    <name type="scientific">Aegilops tauschii</name>
    <name type="common">Tausch's goatgrass</name>
    <name type="synonym">Aegilops squarrosa</name>
    <dbReference type="NCBI Taxonomy" id="37682"/>
    <lineage>
        <taxon>Eukaryota</taxon>
        <taxon>Viridiplantae</taxon>
        <taxon>Streptophyta</taxon>
        <taxon>Embryophyta</taxon>
        <taxon>Tracheophyta</taxon>
        <taxon>Spermatophyta</taxon>
        <taxon>Magnoliopsida</taxon>
        <taxon>Liliopsida</taxon>
        <taxon>Poales</taxon>
        <taxon>Poaceae</taxon>
        <taxon>BOP clade</taxon>
        <taxon>Pooideae</taxon>
        <taxon>Triticodae</taxon>
        <taxon>Triticeae</taxon>
        <taxon>Triticinae</taxon>
        <taxon>Aegilops</taxon>
    </lineage>
</organism>
<dbReference type="AlphaFoldDB" id="M8CFN8"/>
<sequence>MFSALLGVDLPTTLFTHKFENINPALQVDNNVKICHTNIIKVLGVVERDEAMTLVYRIAASQVTEMVGVYSFGVVLLELNAGQVANGQVAIWAREKCDELMANHLKTFKIAVDKSIPDQAQYMKYITSEDVGKSNEKVACELSSAVELPLAEFMFSEKFEDALKSREDLDLYQLHEARRRVAEGALKSRKNAVVCLLQNWILMLKRVLLALPMTDSDQTVE</sequence>